<evidence type="ECO:0000256" key="1">
    <source>
        <dbReference type="ARBA" id="ARBA00022741"/>
    </source>
</evidence>
<dbReference type="GO" id="GO:0004016">
    <property type="term" value="F:adenylate cyclase activity"/>
    <property type="evidence" value="ECO:0007669"/>
    <property type="project" value="TreeGrafter"/>
</dbReference>
<organism evidence="4 5">
    <name type="scientific">Kribbella steppae</name>
    <dbReference type="NCBI Taxonomy" id="2512223"/>
    <lineage>
        <taxon>Bacteria</taxon>
        <taxon>Bacillati</taxon>
        <taxon>Actinomycetota</taxon>
        <taxon>Actinomycetes</taxon>
        <taxon>Propionibacteriales</taxon>
        <taxon>Kribbellaceae</taxon>
        <taxon>Kribbella</taxon>
    </lineage>
</organism>
<dbReference type="SUPFAM" id="SSF46894">
    <property type="entry name" value="C-terminal effector domain of the bipartite response regulators"/>
    <property type="match status" value="1"/>
</dbReference>
<dbReference type="SUPFAM" id="SSF52540">
    <property type="entry name" value="P-loop containing nucleoside triphosphate hydrolases"/>
    <property type="match status" value="1"/>
</dbReference>
<dbReference type="PROSITE" id="PS00622">
    <property type="entry name" value="HTH_LUXR_1"/>
    <property type="match status" value="1"/>
</dbReference>
<dbReference type="GO" id="GO:0005524">
    <property type="term" value="F:ATP binding"/>
    <property type="evidence" value="ECO:0007669"/>
    <property type="project" value="UniProtKB-KW"/>
</dbReference>
<dbReference type="InterPro" id="IPR016032">
    <property type="entry name" value="Sig_transdc_resp-reg_C-effctor"/>
</dbReference>
<dbReference type="EMBL" id="SLWN01000013">
    <property type="protein sequence ID" value="TCO19736.1"/>
    <property type="molecule type" value="Genomic_DNA"/>
</dbReference>
<proteinExistence type="predicted"/>
<evidence type="ECO:0000259" key="3">
    <source>
        <dbReference type="PROSITE" id="PS50043"/>
    </source>
</evidence>
<dbReference type="GO" id="GO:0006355">
    <property type="term" value="P:regulation of DNA-templated transcription"/>
    <property type="evidence" value="ECO:0007669"/>
    <property type="project" value="InterPro"/>
</dbReference>
<name>A0A4R2H3I9_9ACTN</name>
<dbReference type="RefSeq" id="WP_132213202.1">
    <property type="nucleotide sequence ID" value="NZ_SLWN01000013.1"/>
</dbReference>
<dbReference type="CDD" id="cd06170">
    <property type="entry name" value="LuxR_C_like"/>
    <property type="match status" value="1"/>
</dbReference>
<dbReference type="PROSITE" id="PS50043">
    <property type="entry name" value="HTH_LUXR_2"/>
    <property type="match status" value="1"/>
</dbReference>
<keyword evidence="1" id="KW-0547">Nucleotide-binding</keyword>
<dbReference type="GO" id="GO:0005737">
    <property type="term" value="C:cytoplasm"/>
    <property type="evidence" value="ECO:0007669"/>
    <property type="project" value="TreeGrafter"/>
</dbReference>
<dbReference type="PANTHER" id="PTHR16305:SF35">
    <property type="entry name" value="TRANSCRIPTIONAL ACTIVATOR DOMAIN"/>
    <property type="match status" value="1"/>
</dbReference>
<dbReference type="Pfam" id="PF13191">
    <property type="entry name" value="AAA_16"/>
    <property type="match status" value="1"/>
</dbReference>
<dbReference type="OrthoDB" id="3202170at2"/>
<evidence type="ECO:0000313" key="4">
    <source>
        <dbReference type="EMBL" id="TCO19736.1"/>
    </source>
</evidence>
<accession>A0A4R2H3I9</accession>
<keyword evidence="2" id="KW-0067">ATP-binding</keyword>
<dbReference type="Proteomes" id="UP000294508">
    <property type="component" value="Unassembled WGS sequence"/>
</dbReference>
<dbReference type="Pfam" id="PF00196">
    <property type="entry name" value="GerE"/>
    <property type="match status" value="1"/>
</dbReference>
<reference evidence="4 5" key="1">
    <citation type="journal article" date="2015" name="Stand. Genomic Sci.">
        <title>Genomic Encyclopedia of Bacterial and Archaeal Type Strains, Phase III: the genomes of soil and plant-associated and newly described type strains.</title>
        <authorList>
            <person name="Whitman W.B."/>
            <person name="Woyke T."/>
            <person name="Klenk H.P."/>
            <person name="Zhou Y."/>
            <person name="Lilburn T.G."/>
            <person name="Beck B.J."/>
            <person name="De Vos P."/>
            <person name="Vandamme P."/>
            <person name="Eisen J.A."/>
            <person name="Garrity G."/>
            <person name="Hugenholtz P."/>
            <person name="Kyrpides N.C."/>
        </authorList>
    </citation>
    <scope>NUCLEOTIDE SEQUENCE [LARGE SCALE GENOMIC DNA]</scope>
    <source>
        <strain evidence="4 5">VKM Ac-2572</strain>
    </source>
</reference>
<protein>
    <submittedName>
        <fullName evidence="4">Regulatory LuxR family protein</fullName>
    </submittedName>
</protein>
<comment type="caution">
    <text evidence="4">The sequence shown here is derived from an EMBL/GenBank/DDBJ whole genome shotgun (WGS) entry which is preliminary data.</text>
</comment>
<dbReference type="AlphaFoldDB" id="A0A4R2H3I9"/>
<dbReference type="SMART" id="SM00421">
    <property type="entry name" value="HTH_LUXR"/>
    <property type="match status" value="1"/>
</dbReference>
<evidence type="ECO:0000313" key="5">
    <source>
        <dbReference type="Proteomes" id="UP000294508"/>
    </source>
</evidence>
<dbReference type="PANTHER" id="PTHR16305">
    <property type="entry name" value="TESTICULAR SOLUBLE ADENYLYL CYCLASE"/>
    <property type="match status" value="1"/>
</dbReference>
<dbReference type="InterPro" id="IPR041664">
    <property type="entry name" value="AAA_16"/>
</dbReference>
<dbReference type="Gene3D" id="1.10.10.10">
    <property type="entry name" value="Winged helix-like DNA-binding domain superfamily/Winged helix DNA-binding domain"/>
    <property type="match status" value="1"/>
</dbReference>
<gene>
    <name evidence="4" type="ORF">EV652_113135</name>
</gene>
<feature type="domain" description="HTH luxR-type" evidence="3">
    <location>
        <begin position="857"/>
        <end position="920"/>
    </location>
</feature>
<keyword evidence="5" id="KW-1185">Reference proteome</keyword>
<dbReference type="InterPro" id="IPR036388">
    <property type="entry name" value="WH-like_DNA-bd_sf"/>
</dbReference>
<dbReference type="GO" id="GO:0003677">
    <property type="term" value="F:DNA binding"/>
    <property type="evidence" value="ECO:0007669"/>
    <property type="project" value="InterPro"/>
</dbReference>
<dbReference type="InterPro" id="IPR027417">
    <property type="entry name" value="P-loop_NTPase"/>
</dbReference>
<evidence type="ECO:0000256" key="2">
    <source>
        <dbReference type="ARBA" id="ARBA00022840"/>
    </source>
</evidence>
<dbReference type="PRINTS" id="PR00038">
    <property type="entry name" value="HTHLUXR"/>
</dbReference>
<dbReference type="InterPro" id="IPR000792">
    <property type="entry name" value="Tscrpt_reg_LuxR_C"/>
</dbReference>
<sequence>MGVSSGDLGTGLLDRRGERAAVDRALDRARAGNSTVLVVRGEPGIGKTALLDYAVRRASASEFRVVRAGGVESEMELVFAGLHQLCMPLLGRLEQLPKPQRDALAVAFGMREGQAPDRFLVGLAVLSLLAATAEDQPLACVVDDAQWLDRSSLQCMAFAARRLLAEPVALIFAARGPGGDHELAGMPGLTVTGLGHDDARALLATAIGGRVDAEVRDRIIAETGGNPLALLQLPRGLGPSELAGGFWLPDSRPLASRIENSFHRQFQSLPPQTRRMLLTAAAEPTGDVTLLWRAAELQGIPPDAAAAAETAGLVELGARVHFGHPLVRSAVYQAASAGDRRETHRALAEVTDPEADPDRRAWHRAHSAAGPDEQVAAELENSAGRAQARGGLAAAAAFLERAAALTDPTQRAARALAAAQAKILAGAFDAAVKLLGMAEAAPLDGLQRARVDLLRAQLAFAANRGRDASPLLLRAAQRLEPIDAGLARDTYLDALNAALFAGRLASPGGTPQEVAAAARAVPRPPHPPRAPDLLLDGLAATFSDGYAAGLPLLRRAVAAFDRETSAEEDLRWLWLACIAAVDLWDDDRWDKFSSRHVRLTREAGALSELPLALTQRAYVLLFAGELADAASLVEEAEVVTEAMGSRIAPYGVLALDALRGREPEPSALANATKEEVMLRGEGLGIGLTDWATAVHSNGLGHYRRAMAAAENASAYLADVSVTVNWGLVELIEAAVRAGSPEHGIDALRRLSESTSLSGTDWALGIEARSRALLSEGETADRLHREAIERLSRTRMGAELARAHLVYGEWLRRENRRTEAREQLRIAHETLTDMGMDGFADRARRELLATGETARKRTVDTLTDLTAQEAQIAKLARDGRTNQEIGSQLFISPRTVEWHLGNVFTKLGITSRKDLRRPIRR</sequence>